<reference evidence="2" key="3">
    <citation type="submission" date="2025-09" db="UniProtKB">
        <authorList>
            <consortium name="Ensembl"/>
        </authorList>
    </citation>
    <scope>IDENTIFICATION</scope>
</reference>
<reference evidence="2" key="2">
    <citation type="submission" date="2025-08" db="UniProtKB">
        <authorList>
            <consortium name="Ensembl"/>
        </authorList>
    </citation>
    <scope>IDENTIFICATION</scope>
</reference>
<dbReference type="Proteomes" id="UP000694580">
    <property type="component" value="Chromosome 4"/>
</dbReference>
<reference evidence="2 3" key="1">
    <citation type="submission" date="2020-06" db="EMBL/GenBank/DDBJ databases">
        <authorList>
            <consortium name="Wellcome Sanger Institute Data Sharing"/>
        </authorList>
    </citation>
    <scope>NUCLEOTIDE SEQUENCE [LARGE SCALE GENOMIC DNA]</scope>
</reference>
<dbReference type="GO" id="GO:0003723">
    <property type="term" value="F:RNA binding"/>
    <property type="evidence" value="ECO:0007669"/>
    <property type="project" value="TreeGrafter"/>
</dbReference>
<dbReference type="GeneTree" id="ENSGT00390000004118"/>
<dbReference type="PANTHER" id="PTHR32337:SF2">
    <property type="entry name" value="NUCLEOLAR PROTEIN 7"/>
    <property type="match status" value="1"/>
</dbReference>
<gene>
    <name evidence="2" type="primary">NOL7</name>
</gene>
<dbReference type="InterPro" id="IPR012579">
    <property type="entry name" value="NOL7_C"/>
</dbReference>
<dbReference type="AlphaFoldDB" id="A0AAY4B5V9"/>
<dbReference type="Pfam" id="PF08157">
    <property type="entry name" value="NUC129"/>
    <property type="match status" value="1"/>
</dbReference>
<proteinExistence type="predicted"/>
<dbReference type="GO" id="GO:0005730">
    <property type="term" value="C:nucleolus"/>
    <property type="evidence" value="ECO:0007669"/>
    <property type="project" value="TreeGrafter"/>
</dbReference>
<evidence type="ECO:0000313" key="2">
    <source>
        <dbReference type="Ensembl" id="ENSDCDP00010015191.1"/>
    </source>
</evidence>
<evidence type="ECO:0000259" key="1">
    <source>
        <dbReference type="Pfam" id="PF08157"/>
    </source>
</evidence>
<protein>
    <recommendedName>
        <fullName evidence="1">U3 small nucleolar RNA-associated protein NOL7 C-terminal domain-containing protein</fullName>
    </recommendedName>
</protein>
<dbReference type="Ensembl" id="ENSDCDT00010016040.1">
    <property type="protein sequence ID" value="ENSDCDP00010015191.1"/>
    <property type="gene ID" value="ENSDCDG00010006975.1"/>
</dbReference>
<feature type="domain" description="U3 small nucleolar RNA-associated protein NOL7 C-terminal" evidence="1">
    <location>
        <begin position="106"/>
        <end position="164"/>
    </location>
</feature>
<keyword evidence="3" id="KW-1185">Reference proteome</keyword>
<evidence type="ECO:0000313" key="3">
    <source>
        <dbReference type="Proteomes" id="UP000694580"/>
    </source>
</evidence>
<organism evidence="2 3">
    <name type="scientific">Denticeps clupeoides</name>
    <name type="common">denticle herring</name>
    <dbReference type="NCBI Taxonomy" id="299321"/>
    <lineage>
        <taxon>Eukaryota</taxon>
        <taxon>Metazoa</taxon>
        <taxon>Chordata</taxon>
        <taxon>Craniata</taxon>
        <taxon>Vertebrata</taxon>
        <taxon>Euteleostomi</taxon>
        <taxon>Actinopterygii</taxon>
        <taxon>Neopterygii</taxon>
        <taxon>Teleostei</taxon>
        <taxon>Clupei</taxon>
        <taxon>Clupeiformes</taxon>
        <taxon>Denticipitoidei</taxon>
        <taxon>Denticipitidae</taxon>
        <taxon>Denticeps</taxon>
    </lineage>
</organism>
<dbReference type="PANTHER" id="PTHR32337">
    <property type="entry name" value="NUCLEOLAR PROTEIN 7"/>
    <property type="match status" value="1"/>
</dbReference>
<name>A0AAY4B5V9_9TELE</name>
<sequence>ETWWSLIDAAKRNGPICPRIGVHHIQEDLSDDDGAPDEVTFEDSKATALRSAREAAQAAKREKERFKEWRRKRQQFFLEQKKRLLPEDVLEEIGDFPVQLQANCSVMRAKDQDEAASRQQAAVDFIQARLYGPGSRRMTNNQLLSIKSKRAVHKGAAVQFMNKSKAKAEKCNKRWIHKKKLI</sequence>
<accession>A0AAY4B5V9</accession>